<dbReference type="PRINTS" id="PR00032">
    <property type="entry name" value="HTHARAC"/>
</dbReference>
<dbReference type="AlphaFoldDB" id="A0A9D9ESD1"/>
<keyword evidence="2" id="KW-0238">DNA-binding</keyword>
<comment type="caution">
    <text evidence="5">The sequence shown here is derived from an EMBL/GenBank/DDBJ whole genome shotgun (WGS) entry which is preliminary data.</text>
</comment>
<dbReference type="InterPro" id="IPR018060">
    <property type="entry name" value="HTH_AraC"/>
</dbReference>
<evidence type="ECO:0000313" key="5">
    <source>
        <dbReference type="EMBL" id="MBO8451745.1"/>
    </source>
</evidence>
<dbReference type="PANTHER" id="PTHR43280:SF27">
    <property type="entry name" value="TRANSCRIPTIONAL REGULATOR MTLR"/>
    <property type="match status" value="1"/>
</dbReference>
<dbReference type="EMBL" id="JADIMI010000021">
    <property type="protein sequence ID" value="MBO8451745.1"/>
    <property type="molecule type" value="Genomic_DNA"/>
</dbReference>
<dbReference type="PANTHER" id="PTHR43280">
    <property type="entry name" value="ARAC-FAMILY TRANSCRIPTIONAL REGULATOR"/>
    <property type="match status" value="1"/>
</dbReference>
<evidence type="ECO:0000256" key="3">
    <source>
        <dbReference type="ARBA" id="ARBA00023163"/>
    </source>
</evidence>
<dbReference type="Proteomes" id="UP000823661">
    <property type="component" value="Unassembled WGS sequence"/>
</dbReference>
<dbReference type="GO" id="GO:0003700">
    <property type="term" value="F:DNA-binding transcription factor activity"/>
    <property type="evidence" value="ECO:0007669"/>
    <property type="project" value="InterPro"/>
</dbReference>
<dbReference type="Pfam" id="PF12833">
    <property type="entry name" value="HTH_18"/>
    <property type="match status" value="1"/>
</dbReference>
<dbReference type="InterPro" id="IPR018062">
    <property type="entry name" value="HTH_AraC-typ_CS"/>
</dbReference>
<organism evidence="5 6">
    <name type="scientific">Candidatus Cryptobacteroides intestinavium</name>
    <dbReference type="NCBI Taxonomy" id="2840766"/>
    <lineage>
        <taxon>Bacteria</taxon>
        <taxon>Pseudomonadati</taxon>
        <taxon>Bacteroidota</taxon>
        <taxon>Bacteroidia</taxon>
        <taxon>Bacteroidales</taxon>
        <taxon>Candidatus Cryptobacteroides</taxon>
    </lineage>
</organism>
<reference evidence="5" key="2">
    <citation type="journal article" date="2021" name="PeerJ">
        <title>Extensive microbial diversity within the chicken gut microbiome revealed by metagenomics and culture.</title>
        <authorList>
            <person name="Gilroy R."/>
            <person name="Ravi A."/>
            <person name="Getino M."/>
            <person name="Pursley I."/>
            <person name="Horton D.L."/>
            <person name="Alikhan N.F."/>
            <person name="Baker D."/>
            <person name="Gharbi K."/>
            <person name="Hall N."/>
            <person name="Watson M."/>
            <person name="Adriaenssens E.M."/>
            <person name="Foster-Nyarko E."/>
            <person name="Jarju S."/>
            <person name="Secka A."/>
            <person name="Antonio M."/>
            <person name="Oren A."/>
            <person name="Chaudhuri R.R."/>
            <person name="La Ragione R."/>
            <person name="Hildebrand F."/>
            <person name="Pallen M.J."/>
        </authorList>
    </citation>
    <scope>NUCLEOTIDE SEQUENCE</scope>
    <source>
        <strain evidence="5">B1-20833</strain>
    </source>
</reference>
<dbReference type="PROSITE" id="PS01124">
    <property type="entry name" value="HTH_ARAC_FAMILY_2"/>
    <property type="match status" value="1"/>
</dbReference>
<dbReference type="GO" id="GO:0043565">
    <property type="term" value="F:sequence-specific DNA binding"/>
    <property type="evidence" value="ECO:0007669"/>
    <property type="project" value="InterPro"/>
</dbReference>
<sequence length="291" mass="33471">MSDVLSEITPLSEKDCFHIVDRHKDKFTYPLHQHKEYELNFVAHGAGVKRIVGDSMEEIGDYDLVLICAEDLEHVWENGCCTSQDIREITIQFSPELFDSNLLSKNQFASISKMFRNAGHGISFPMDTIMKAFGILDTLAQEEERFEQFLKFLRLLYVLSQSDYKILASSSFAHAARNPESRRVKKVKQYINDHYTDTLHLDDLAGLVGMSPSSFSRFFKLRTGKSLSDYILDIRLGFAARMLVDSTKNISEICFECGFNNISNFNRIFKAKRGVTPREFRSMFKKNKVIV</sequence>
<keyword evidence="1" id="KW-0805">Transcription regulation</keyword>
<dbReference type="Gene3D" id="1.10.10.60">
    <property type="entry name" value="Homeodomain-like"/>
    <property type="match status" value="2"/>
</dbReference>
<dbReference type="PROSITE" id="PS00041">
    <property type="entry name" value="HTH_ARAC_FAMILY_1"/>
    <property type="match status" value="1"/>
</dbReference>
<proteinExistence type="predicted"/>
<feature type="domain" description="HTH araC/xylS-type" evidence="4">
    <location>
        <begin position="185"/>
        <end position="283"/>
    </location>
</feature>
<reference evidence="5" key="1">
    <citation type="submission" date="2020-10" db="EMBL/GenBank/DDBJ databases">
        <authorList>
            <person name="Gilroy R."/>
        </authorList>
    </citation>
    <scope>NUCLEOTIDE SEQUENCE</scope>
    <source>
        <strain evidence="5">B1-20833</strain>
    </source>
</reference>
<gene>
    <name evidence="5" type="ORF">IAC06_02520</name>
</gene>
<evidence type="ECO:0000313" key="6">
    <source>
        <dbReference type="Proteomes" id="UP000823661"/>
    </source>
</evidence>
<dbReference type="InterPro" id="IPR020449">
    <property type="entry name" value="Tscrpt_reg_AraC-type_HTH"/>
</dbReference>
<keyword evidence="3" id="KW-0804">Transcription</keyword>
<accession>A0A9D9ESD1</accession>
<dbReference type="SMART" id="SM00342">
    <property type="entry name" value="HTH_ARAC"/>
    <property type="match status" value="1"/>
</dbReference>
<dbReference type="InterPro" id="IPR009057">
    <property type="entry name" value="Homeodomain-like_sf"/>
</dbReference>
<evidence type="ECO:0000256" key="2">
    <source>
        <dbReference type="ARBA" id="ARBA00023125"/>
    </source>
</evidence>
<name>A0A9D9ESD1_9BACT</name>
<protein>
    <submittedName>
        <fullName evidence="5">Helix-turn-helix domain-containing protein</fullName>
    </submittedName>
</protein>
<evidence type="ECO:0000259" key="4">
    <source>
        <dbReference type="PROSITE" id="PS01124"/>
    </source>
</evidence>
<dbReference type="SUPFAM" id="SSF46689">
    <property type="entry name" value="Homeodomain-like"/>
    <property type="match status" value="2"/>
</dbReference>
<evidence type="ECO:0000256" key="1">
    <source>
        <dbReference type="ARBA" id="ARBA00023015"/>
    </source>
</evidence>